<reference evidence="1" key="1">
    <citation type="submission" date="2020-04" db="EMBL/GenBank/DDBJ databases">
        <title>Deep metagenomics examines the oral microbiome during advanced dental caries in children, revealing novel taxa and co-occurrences with host molecules.</title>
        <authorList>
            <person name="Baker J.L."/>
            <person name="Morton J.T."/>
            <person name="Dinis M."/>
            <person name="Alvarez R."/>
            <person name="Tran N.C."/>
            <person name="Knight R."/>
            <person name="Edlund A."/>
        </authorList>
    </citation>
    <scope>NUCLEOTIDE SEQUENCE</scope>
    <source>
        <strain evidence="1">JCVI_23_bin.22</strain>
    </source>
</reference>
<dbReference type="Proteomes" id="UP000721045">
    <property type="component" value="Unassembled WGS sequence"/>
</dbReference>
<dbReference type="AlphaFoldDB" id="A0A930RAI0"/>
<comment type="caution">
    <text evidence="1">The sequence shown here is derived from an EMBL/GenBank/DDBJ whole genome shotgun (WGS) entry which is preliminary data.</text>
</comment>
<evidence type="ECO:0000313" key="2">
    <source>
        <dbReference type="Proteomes" id="UP000721045"/>
    </source>
</evidence>
<name>A0A930RAI0_STRIT</name>
<proteinExistence type="predicted"/>
<evidence type="ECO:0000313" key="1">
    <source>
        <dbReference type="EMBL" id="MBF1712404.1"/>
    </source>
</evidence>
<organism evidence="1 2">
    <name type="scientific">Streptococcus intermedius</name>
    <dbReference type="NCBI Taxonomy" id="1338"/>
    <lineage>
        <taxon>Bacteria</taxon>
        <taxon>Bacillati</taxon>
        <taxon>Bacillota</taxon>
        <taxon>Bacilli</taxon>
        <taxon>Lactobacillales</taxon>
        <taxon>Streptococcaceae</taxon>
        <taxon>Streptococcus</taxon>
        <taxon>Streptococcus anginosus group</taxon>
    </lineage>
</organism>
<dbReference type="EMBL" id="JABZYP010000003">
    <property type="protein sequence ID" value="MBF1712404.1"/>
    <property type="molecule type" value="Genomic_DNA"/>
</dbReference>
<accession>A0A930RAI0</accession>
<protein>
    <submittedName>
        <fullName evidence="1">Uncharacterized protein</fullName>
    </submittedName>
</protein>
<gene>
    <name evidence="1" type="ORF">HXO88_01490</name>
</gene>
<sequence length="124" mass="14326">MARTYNFDGNQDTITFNIGSVSLDFNPTDEKSKAMVENAEQLKKKSEAIDKEDGDEWQLRREIKELLDESFTLIFDGTAPQKLYKASGENTISYLRLFLQIAEAIKETNEEKQNDETFKKYLAE</sequence>